<dbReference type="GO" id="GO:0005524">
    <property type="term" value="F:ATP binding"/>
    <property type="evidence" value="ECO:0007669"/>
    <property type="project" value="UniProtKB-KW"/>
</dbReference>
<feature type="compositionally biased region" description="Low complexity" evidence="19">
    <location>
        <begin position="104"/>
        <end position="119"/>
    </location>
</feature>
<dbReference type="InterPro" id="IPR001736">
    <property type="entry name" value="PLipase_D/transphosphatidylase"/>
</dbReference>
<dbReference type="PANTHER" id="PTHR12586">
    <property type="entry name" value="CDP-DIACYLGLYCEROL--SERINE O-PHOSPHATIDYLTRANSFERASE"/>
    <property type="match status" value="1"/>
</dbReference>
<keyword evidence="6 18" id="KW-0444">Lipid biosynthesis</keyword>
<dbReference type="Proteomes" id="UP000694399">
    <property type="component" value="Chromosome E2"/>
</dbReference>
<comment type="function">
    <text evidence="1 18">Functions in the biosynthesis of the anionic phospholipids phosphatidylglycerol and cardiolipin.</text>
</comment>
<dbReference type="OMA" id="WLWDARY"/>
<dbReference type="PANTHER" id="PTHR12586:SF1">
    <property type="entry name" value="CDP-DIACYLGLYCEROL--GLYCEROL-3-PHOSPHATE 3-PHOSPHATIDYLTRANSFERASE, MITOCHONDRIAL"/>
    <property type="match status" value="1"/>
</dbReference>
<keyword evidence="13 18" id="KW-0443">Lipid metabolism</keyword>
<evidence type="ECO:0000256" key="3">
    <source>
        <dbReference type="ARBA" id="ARBA00005042"/>
    </source>
</evidence>
<proteinExistence type="inferred from homology"/>
<evidence type="ECO:0000313" key="21">
    <source>
        <dbReference type="Ensembl" id="ENSPLOP00000008120.1"/>
    </source>
</evidence>
<evidence type="ECO:0000256" key="14">
    <source>
        <dbReference type="ARBA" id="ARBA00023128"/>
    </source>
</evidence>
<dbReference type="GO" id="GO:0005783">
    <property type="term" value="C:endoplasmic reticulum"/>
    <property type="evidence" value="ECO:0007669"/>
    <property type="project" value="Ensembl"/>
</dbReference>
<reference evidence="21" key="3">
    <citation type="submission" date="2025-09" db="UniProtKB">
        <authorList>
            <consortium name="Ensembl"/>
        </authorList>
    </citation>
    <scope>IDENTIFICATION</scope>
</reference>
<evidence type="ECO:0000256" key="4">
    <source>
        <dbReference type="ARBA" id="ARBA00005189"/>
    </source>
</evidence>
<evidence type="ECO:0000313" key="22">
    <source>
        <dbReference type="Proteomes" id="UP000694399"/>
    </source>
</evidence>
<sequence>MFCIPCVHNTPTPGQGRCGHLLRLFRFPSPSPRGSAEEPHVSGQSHLPCPSGHCHIFFSKIGYRRCSRFHGRGPRLAEPHVPRACPPHLLGSPGVGHGGDFARPGDSGARDAPAASAPAPRAPPAHLRPPRPRRHLSASAAVNKVLARRKRKRRVSMAAAAAAAAGPVLWRRLLGLLPGRPGLAALLGRLSDRLGRNRDRRRRRSPWLLLAPLLSPTVPQVTSPPCCLCPEGVHRFQWIRNLVPEFGVCSSHVRVLSSPAEFFELMKGQIKVAKRRVVMASLYLGTGPLEQELVDCLESTLEKSLQAKFPSDLKVSILLDFTRGSRGRKNSRTMLLPLLQRFPEQVRVSLFHTPNLRGLLRLLIPERFNETIGLQHIKVYLFDNNVILSGANLSDSYFTNRQDRYVFLQDCPEIADFFTELVDAVGDVSLQLQGDDTVQVVEGMVHPYKGDRAAYCRAANKRVMDVINSAKARQQVLHAQTFHGDSLLTQEDAAAAGDRRPAPDTWIYPLIQMKPFEIQIDEIVTETLLTEAERGAKVYLTTGYFNLTQAYMDLVLGTRAEYQILLASPEVNGFFGAKGVAGAIPAAYVHIERQFYGEVCSLGQQERVRLQEYWRRGWTFHAKGLWLYLAGSSLPCLTLIGSPNFGYRSVHRDLEAQIAIVTESRALQQQLHQEQEQLYLCSGVVSSATFEQPSRQVKLWVKMVTPLIKNFF</sequence>
<dbReference type="FunFam" id="3.30.870.10:FF:000023">
    <property type="entry name" value="CDP-diacylglycerol--glycerol-3-phosphate 3-phosphatidyltransferase"/>
    <property type="match status" value="1"/>
</dbReference>
<comment type="pathway">
    <text evidence="3 18">Phospholipid metabolism; phosphatidylglycerol biosynthesis; phosphatidylglycerol from CDP-diacylglycerol: step 1/2.</text>
</comment>
<evidence type="ECO:0000256" key="6">
    <source>
        <dbReference type="ARBA" id="ARBA00022516"/>
    </source>
</evidence>
<evidence type="ECO:0000256" key="9">
    <source>
        <dbReference type="ARBA" id="ARBA00022737"/>
    </source>
</evidence>
<evidence type="ECO:0000259" key="20">
    <source>
        <dbReference type="PROSITE" id="PS50035"/>
    </source>
</evidence>
<keyword evidence="11 18" id="KW-0067">ATP-binding</keyword>
<evidence type="ECO:0000256" key="13">
    <source>
        <dbReference type="ARBA" id="ARBA00023098"/>
    </source>
</evidence>
<dbReference type="EC" id="2.7.8.5" evidence="18"/>
<accession>A0A8C8WRI8</accession>
<keyword evidence="22" id="KW-1185">Reference proteome</keyword>
<evidence type="ECO:0000256" key="5">
    <source>
        <dbReference type="ARBA" id="ARBA00010682"/>
    </source>
</evidence>
<comment type="similarity">
    <text evidence="5 18">Belongs to the CDP-alcohol phosphatidyltransferase class-II family.</text>
</comment>
<comment type="catalytic activity">
    <reaction evidence="17 18">
        <text>a CDP-1,2-diacyl-sn-glycerol + sn-glycerol 3-phosphate = a 1,2-diacyl-sn-glycero-3-phospho-(1'-sn-glycero-3'-phosphate) + CMP + H(+)</text>
        <dbReference type="Rhea" id="RHEA:12593"/>
        <dbReference type="ChEBI" id="CHEBI:15378"/>
        <dbReference type="ChEBI" id="CHEBI:57597"/>
        <dbReference type="ChEBI" id="CHEBI:58332"/>
        <dbReference type="ChEBI" id="CHEBI:60110"/>
        <dbReference type="ChEBI" id="CHEBI:60377"/>
        <dbReference type="EC" id="2.7.8.5"/>
    </reaction>
</comment>
<dbReference type="GeneTree" id="ENSGT00390000002373"/>
<dbReference type="UniPathway" id="UPA00084">
    <property type="reaction ID" value="UER00503"/>
</dbReference>
<evidence type="ECO:0000256" key="15">
    <source>
        <dbReference type="ARBA" id="ARBA00023209"/>
    </source>
</evidence>
<protein>
    <recommendedName>
        <fullName evidence="18">CDP-diacylglycerol--glycerol-3-phosphate 3-phosphatidyltransferase</fullName>
        <ecNumber evidence="18">2.7.8.5</ecNumber>
    </recommendedName>
</protein>
<dbReference type="CDD" id="cd09137">
    <property type="entry name" value="PLDc_PGS1_euk_2"/>
    <property type="match status" value="1"/>
</dbReference>
<organism evidence="21 22">
    <name type="scientific">Panthera leo</name>
    <name type="common">Lion</name>
    <dbReference type="NCBI Taxonomy" id="9689"/>
    <lineage>
        <taxon>Eukaryota</taxon>
        <taxon>Metazoa</taxon>
        <taxon>Chordata</taxon>
        <taxon>Craniata</taxon>
        <taxon>Vertebrata</taxon>
        <taxon>Euteleostomi</taxon>
        <taxon>Mammalia</taxon>
        <taxon>Eutheria</taxon>
        <taxon>Laurasiatheria</taxon>
        <taxon>Carnivora</taxon>
        <taxon>Feliformia</taxon>
        <taxon>Felidae</taxon>
        <taxon>Pantherinae</taxon>
        <taxon>Panthera</taxon>
    </lineage>
</organism>
<evidence type="ECO:0000256" key="7">
    <source>
        <dbReference type="ARBA" id="ARBA00022553"/>
    </source>
</evidence>
<dbReference type="Ensembl" id="ENSPLOT00000008970.1">
    <property type="protein sequence ID" value="ENSPLOP00000008120.1"/>
    <property type="gene ID" value="ENSPLOG00000005964.1"/>
</dbReference>
<keyword evidence="10 18" id="KW-0547">Nucleotide-binding</keyword>
<reference evidence="21" key="1">
    <citation type="journal article" date="2019" name="bioRxiv">
        <title>Long live the king: chromosome-level assembly of the lion (Panthera leo) using linked-read, Hi-C, and long read data.</title>
        <authorList>
            <person name="Armstrong E.E."/>
            <person name="Taylor R.W."/>
            <person name="Miller D.E."/>
            <person name="Kaelin C."/>
            <person name="Barsh G."/>
            <person name="Hadly E.A."/>
            <person name="Petrov D."/>
        </authorList>
    </citation>
    <scope>NUCLEOTIDE SEQUENCE [LARGE SCALE GENOMIC DNA]</scope>
</reference>
<dbReference type="Gene3D" id="3.30.870.10">
    <property type="entry name" value="Endonuclease Chain A"/>
    <property type="match status" value="2"/>
</dbReference>
<evidence type="ECO:0000256" key="8">
    <source>
        <dbReference type="ARBA" id="ARBA00022679"/>
    </source>
</evidence>
<dbReference type="SUPFAM" id="SSF56024">
    <property type="entry name" value="Phospholipase D/nuclease"/>
    <property type="match status" value="1"/>
</dbReference>
<feature type="region of interest" description="Disordered" evidence="19">
    <location>
        <begin position="88"/>
        <end position="142"/>
    </location>
</feature>
<evidence type="ECO:0000256" key="16">
    <source>
        <dbReference type="ARBA" id="ARBA00023264"/>
    </source>
</evidence>
<gene>
    <name evidence="21" type="primary">PGS1</name>
</gene>
<evidence type="ECO:0000256" key="19">
    <source>
        <dbReference type="SAM" id="MobiDB-lite"/>
    </source>
</evidence>
<dbReference type="GO" id="GO:0005743">
    <property type="term" value="C:mitochondrial inner membrane"/>
    <property type="evidence" value="ECO:0007669"/>
    <property type="project" value="UniProtKB-ARBA"/>
</dbReference>
<evidence type="ECO:0000256" key="2">
    <source>
        <dbReference type="ARBA" id="ARBA00004173"/>
    </source>
</evidence>
<evidence type="ECO:0000256" key="11">
    <source>
        <dbReference type="ARBA" id="ARBA00022840"/>
    </source>
</evidence>
<name>A0A8C8WRI8_PANLE</name>
<dbReference type="FunFam" id="3.30.870.10:FF:000026">
    <property type="entry name" value="CDP-diacylglycerol--glycerol-3-phosphate 3-phosphatidyltransferase"/>
    <property type="match status" value="1"/>
</dbReference>
<keyword evidence="16 18" id="KW-1208">Phospholipid metabolism</keyword>
<keyword evidence="9" id="KW-0677">Repeat</keyword>
<dbReference type="GO" id="GO:0008444">
    <property type="term" value="F:CDP-diacylglycerol-glycerol-3-phosphate 3-phosphatidyltransferase activity"/>
    <property type="evidence" value="ECO:0007669"/>
    <property type="project" value="UniProtKB-EC"/>
</dbReference>
<keyword evidence="15 18" id="KW-0594">Phospholipid biosynthesis</keyword>
<dbReference type="AlphaFoldDB" id="A0A8C8WRI8"/>
<keyword evidence="7" id="KW-0597">Phosphoprotein</keyword>
<evidence type="ECO:0000256" key="18">
    <source>
        <dbReference type="RuleBase" id="RU365024"/>
    </source>
</evidence>
<keyword evidence="14 18" id="KW-0496">Mitochondrion</keyword>
<reference evidence="21" key="2">
    <citation type="submission" date="2025-08" db="UniProtKB">
        <authorList>
            <consortium name="Ensembl"/>
        </authorList>
    </citation>
    <scope>IDENTIFICATION</scope>
</reference>
<evidence type="ECO:0000256" key="12">
    <source>
        <dbReference type="ARBA" id="ARBA00022946"/>
    </source>
</evidence>
<comment type="pathway">
    <text evidence="4">Lipid metabolism.</text>
</comment>
<keyword evidence="8 18" id="KW-0808">Transferase</keyword>
<evidence type="ECO:0000256" key="17">
    <source>
        <dbReference type="ARBA" id="ARBA00048586"/>
    </source>
</evidence>
<dbReference type="InterPro" id="IPR016270">
    <property type="entry name" value="PGS1"/>
</dbReference>
<feature type="domain" description="PLD phosphodiesterase" evidence="20">
    <location>
        <begin position="371"/>
        <end position="397"/>
    </location>
</feature>
<evidence type="ECO:0000256" key="10">
    <source>
        <dbReference type="ARBA" id="ARBA00022741"/>
    </source>
</evidence>
<keyword evidence="12" id="KW-0809">Transit peptide</keyword>
<dbReference type="PROSITE" id="PS50035">
    <property type="entry name" value="PLD"/>
    <property type="match status" value="1"/>
</dbReference>
<dbReference type="GO" id="GO:0032049">
    <property type="term" value="P:cardiolipin biosynthetic process"/>
    <property type="evidence" value="ECO:0007669"/>
    <property type="project" value="InterPro"/>
</dbReference>
<evidence type="ECO:0000256" key="1">
    <source>
        <dbReference type="ARBA" id="ARBA00003537"/>
    </source>
</evidence>
<comment type="subcellular location">
    <subcellularLocation>
        <location evidence="2 18">Mitochondrion</location>
    </subcellularLocation>
</comment>
<dbReference type="CDD" id="cd09135">
    <property type="entry name" value="PLDc_PGS1_euk_1"/>
    <property type="match status" value="1"/>
</dbReference>